<dbReference type="InterPro" id="IPR019417">
    <property type="entry name" value="DUF2415"/>
</dbReference>
<name>A0A0B7MQK2_9FUNG</name>
<dbReference type="AlphaFoldDB" id="A0A0B7MQK2"/>
<dbReference type="SUPFAM" id="SSF50978">
    <property type="entry name" value="WD40 repeat-like"/>
    <property type="match status" value="1"/>
</dbReference>
<protein>
    <recommendedName>
        <fullName evidence="1">DUF2415 domain-containing protein</fullName>
    </recommendedName>
</protein>
<dbReference type="PANTHER" id="PTHR43991">
    <property type="entry name" value="WD REPEAT PROTEIN (AFU_ORTHOLOGUE AFUA_8G05640)-RELATED"/>
    <property type="match status" value="1"/>
</dbReference>
<feature type="domain" description="DUF2415" evidence="1">
    <location>
        <begin position="244"/>
        <end position="281"/>
    </location>
</feature>
<dbReference type="OrthoDB" id="64353at2759"/>
<reference evidence="2 3" key="1">
    <citation type="submission" date="2014-09" db="EMBL/GenBank/DDBJ databases">
        <authorList>
            <person name="Ellenberger Sabrina"/>
        </authorList>
    </citation>
    <scope>NUCLEOTIDE SEQUENCE [LARGE SCALE GENOMIC DNA]</scope>
    <source>
        <strain evidence="2 3">CBS 412.66</strain>
    </source>
</reference>
<proteinExistence type="predicted"/>
<sequence length="333" mass="37226">MFIAQRDVSEKKPGVNQVAQTGHTIIDRQLRSLIVSPSNNTIIRTRRNALYKYNAKSRIDTCLQDNLPFTPTSIHAKCGYLALGGQTGMLMIKDLSTGCFDIKTAGRGMNNSICLYQHHNDIRMAVCNNDQTVSVFTIPDMEKMQTLKMPSAINHSSVSPDGRKVLLTSDHGFVFLYRINQDGFFTDKCEYRVSEAPALSCAWNQSSDMFAITSQDGFVSIYNIHAVTRLCQIGSSETRKTKKAPRSVQFSTGPLDLLAYAEHVNNVYIVDTRTFETRQIVRLSPENEDRSITGLAFSPNSTLLYVGMEDRLVELLVDVSGRRQFGGGRLISF</sequence>
<dbReference type="EMBL" id="LN719426">
    <property type="protein sequence ID" value="CEP08246.1"/>
    <property type="molecule type" value="Genomic_DNA"/>
</dbReference>
<dbReference type="InterPro" id="IPR001680">
    <property type="entry name" value="WD40_rpt"/>
</dbReference>
<gene>
    <name evidence="2" type="primary">PARPA_01555.1 scaffold 1359</name>
</gene>
<keyword evidence="3" id="KW-1185">Reference proteome</keyword>
<dbReference type="PANTHER" id="PTHR43991:SF9">
    <property type="entry name" value="DUF2415 DOMAIN-CONTAINING PROTEIN"/>
    <property type="match status" value="1"/>
</dbReference>
<organism evidence="2 3">
    <name type="scientific">Parasitella parasitica</name>
    <dbReference type="NCBI Taxonomy" id="35722"/>
    <lineage>
        <taxon>Eukaryota</taxon>
        <taxon>Fungi</taxon>
        <taxon>Fungi incertae sedis</taxon>
        <taxon>Mucoromycota</taxon>
        <taxon>Mucoromycotina</taxon>
        <taxon>Mucoromycetes</taxon>
        <taxon>Mucorales</taxon>
        <taxon>Mucorineae</taxon>
        <taxon>Mucoraceae</taxon>
        <taxon>Parasitella</taxon>
    </lineage>
</organism>
<accession>A0A0B7MQK2</accession>
<dbReference type="Pfam" id="PF00400">
    <property type="entry name" value="WD40"/>
    <property type="match status" value="1"/>
</dbReference>
<dbReference type="Gene3D" id="2.130.10.10">
    <property type="entry name" value="YVTN repeat-like/Quinoprotein amine dehydrogenase"/>
    <property type="match status" value="2"/>
</dbReference>
<evidence type="ECO:0000313" key="3">
    <source>
        <dbReference type="Proteomes" id="UP000054107"/>
    </source>
</evidence>
<dbReference type="SMART" id="SM00320">
    <property type="entry name" value="WD40"/>
    <property type="match status" value="3"/>
</dbReference>
<evidence type="ECO:0000313" key="2">
    <source>
        <dbReference type="EMBL" id="CEP08246.1"/>
    </source>
</evidence>
<dbReference type="Proteomes" id="UP000054107">
    <property type="component" value="Unassembled WGS sequence"/>
</dbReference>
<dbReference type="InterPro" id="IPR015943">
    <property type="entry name" value="WD40/YVTN_repeat-like_dom_sf"/>
</dbReference>
<evidence type="ECO:0000259" key="1">
    <source>
        <dbReference type="Pfam" id="PF10313"/>
    </source>
</evidence>
<dbReference type="InterPro" id="IPR036322">
    <property type="entry name" value="WD40_repeat_dom_sf"/>
</dbReference>
<dbReference type="Pfam" id="PF10313">
    <property type="entry name" value="DUF2415"/>
    <property type="match status" value="1"/>
</dbReference>